<dbReference type="RefSeq" id="XP_040700565.1">
    <property type="nucleotide sequence ID" value="XM_040850526.1"/>
</dbReference>
<gene>
    <name evidence="2" type="ORF">ASPSYDRAFT_70694</name>
</gene>
<feature type="region of interest" description="Disordered" evidence="1">
    <location>
        <begin position="308"/>
        <end position="366"/>
    </location>
</feature>
<dbReference type="GeneID" id="63766599"/>
<dbReference type="AlphaFoldDB" id="A0A1L9TBF0"/>
<accession>A0A1L9TBF0</accession>
<proteinExistence type="predicted"/>
<reference evidence="3" key="1">
    <citation type="journal article" date="2017" name="Genome Biol.">
        <title>Comparative genomics reveals high biological diversity and specific adaptations in the industrially and medically important fungal genus Aspergillus.</title>
        <authorList>
            <person name="de Vries R.P."/>
            <person name="Riley R."/>
            <person name="Wiebenga A."/>
            <person name="Aguilar-Osorio G."/>
            <person name="Amillis S."/>
            <person name="Uchima C.A."/>
            <person name="Anderluh G."/>
            <person name="Asadollahi M."/>
            <person name="Askin M."/>
            <person name="Barry K."/>
            <person name="Battaglia E."/>
            <person name="Bayram O."/>
            <person name="Benocci T."/>
            <person name="Braus-Stromeyer S.A."/>
            <person name="Caldana C."/>
            <person name="Canovas D."/>
            <person name="Cerqueira G.C."/>
            <person name="Chen F."/>
            <person name="Chen W."/>
            <person name="Choi C."/>
            <person name="Clum A."/>
            <person name="Dos Santos R.A."/>
            <person name="Damasio A.R."/>
            <person name="Diallinas G."/>
            <person name="Emri T."/>
            <person name="Fekete E."/>
            <person name="Flipphi M."/>
            <person name="Freyberg S."/>
            <person name="Gallo A."/>
            <person name="Gournas C."/>
            <person name="Habgood R."/>
            <person name="Hainaut M."/>
            <person name="Harispe M.L."/>
            <person name="Henrissat B."/>
            <person name="Hilden K.S."/>
            <person name="Hope R."/>
            <person name="Hossain A."/>
            <person name="Karabika E."/>
            <person name="Karaffa L."/>
            <person name="Karanyi Z."/>
            <person name="Krasevec N."/>
            <person name="Kuo A."/>
            <person name="Kusch H."/>
            <person name="LaButti K."/>
            <person name="Lagendijk E.L."/>
            <person name="Lapidus A."/>
            <person name="Levasseur A."/>
            <person name="Lindquist E."/>
            <person name="Lipzen A."/>
            <person name="Logrieco A.F."/>
            <person name="MacCabe A."/>
            <person name="Maekelae M.R."/>
            <person name="Malavazi I."/>
            <person name="Melin P."/>
            <person name="Meyer V."/>
            <person name="Mielnichuk N."/>
            <person name="Miskei M."/>
            <person name="Molnar A.P."/>
            <person name="Mule G."/>
            <person name="Ngan C.Y."/>
            <person name="Orejas M."/>
            <person name="Orosz E."/>
            <person name="Ouedraogo J.P."/>
            <person name="Overkamp K.M."/>
            <person name="Park H.-S."/>
            <person name="Perrone G."/>
            <person name="Piumi F."/>
            <person name="Punt P.J."/>
            <person name="Ram A.F."/>
            <person name="Ramon A."/>
            <person name="Rauscher S."/>
            <person name="Record E."/>
            <person name="Riano-Pachon D.M."/>
            <person name="Robert V."/>
            <person name="Roehrig J."/>
            <person name="Ruller R."/>
            <person name="Salamov A."/>
            <person name="Salih N.S."/>
            <person name="Samson R.A."/>
            <person name="Sandor E."/>
            <person name="Sanguinetti M."/>
            <person name="Schuetze T."/>
            <person name="Sepcic K."/>
            <person name="Shelest E."/>
            <person name="Sherlock G."/>
            <person name="Sophianopoulou V."/>
            <person name="Squina F.M."/>
            <person name="Sun H."/>
            <person name="Susca A."/>
            <person name="Todd R.B."/>
            <person name="Tsang A."/>
            <person name="Unkles S.E."/>
            <person name="van de Wiele N."/>
            <person name="van Rossen-Uffink D."/>
            <person name="Oliveira J.V."/>
            <person name="Vesth T.C."/>
            <person name="Visser J."/>
            <person name="Yu J.-H."/>
            <person name="Zhou M."/>
            <person name="Andersen M.R."/>
            <person name="Archer D.B."/>
            <person name="Baker S.E."/>
            <person name="Benoit I."/>
            <person name="Brakhage A.A."/>
            <person name="Braus G.H."/>
            <person name="Fischer R."/>
            <person name="Frisvad J.C."/>
            <person name="Goldman G.H."/>
            <person name="Houbraken J."/>
            <person name="Oakley B."/>
            <person name="Pocsi I."/>
            <person name="Scazzocchio C."/>
            <person name="Seiboth B."/>
            <person name="vanKuyk P.A."/>
            <person name="Wortman J."/>
            <person name="Dyer P.S."/>
            <person name="Grigoriev I.V."/>
        </authorList>
    </citation>
    <scope>NUCLEOTIDE SEQUENCE [LARGE SCALE GENOMIC DNA]</scope>
    <source>
        <strain evidence="3">CBS 593.65</strain>
    </source>
</reference>
<dbReference type="OrthoDB" id="3485856at2759"/>
<evidence type="ECO:0000313" key="3">
    <source>
        <dbReference type="Proteomes" id="UP000184356"/>
    </source>
</evidence>
<evidence type="ECO:0000313" key="2">
    <source>
        <dbReference type="EMBL" id="OJJ56759.1"/>
    </source>
</evidence>
<keyword evidence="3" id="KW-1185">Reference proteome</keyword>
<evidence type="ECO:0000256" key="1">
    <source>
        <dbReference type="SAM" id="MobiDB-lite"/>
    </source>
</evidence>
<dbReference type="VEuPathDB" id="FungiDB:ASPSYDRAFT_70694"/>
<feature type="compositionally biased region" description="Polar residues" evidence="1">
    <location>
        <begin position="356"/>
        <end position="366"/>
    </location>
</feature>
<organism evidence="2 3">
    <name type="scientific">Aspergillus sydowii CBS 593.65</name>
    <dbReference type="NCBI Taxonomy" id="1036612"/>
    <lineage>
        <taxon>Eukaryota</taxon>
        <taxon>Fungi</taxon>
        <taxon>Dikarya</taxon>
        <taxon>Ascomycota</taxon>
        <taxon>Pezizomycotina</taxon>
        <taxon>Eurotiomycetes</taxon>
        <taxon>Eurotiomycetidae</taxon>
        <taxon>Eurotiales</taxon>
        <taxon>Aspergillaceae</taxon>
        <taxon>Aspergillus</taxon>
        <taxon>Aspergillus subgen. Nidulantes</taxon>
    </lineage>
</organism>
<feature type="compositionally biased region" description="Polar residues" evidence="1">
    <location>
        <begin position="333"/>
        <end position="342"/>
    </location>
</feature>
<dbReference type="EMBL" id="KV878590">
    <property type="protein sequence ID" value="OJJ56759.1"/>
    <property type="molecule type" value="Genomic_DNA"/>
</dbReference>
<dbReference type="STRING" id="1036612.A0A1L9TBF0"/>
<sequence>MTRLRRDKATNNALCRYPCSTELFDHQATLLPCQRYLMADQITPLGSFVSSPLTPPPTDVKAAFNIHSILNGFRSHYRESRPTPWRAYPLKHEKYKDLLQILKSDTDLDSHIKCKVRYDYDPRCLLLTIRMPTPPMKFSTQKYQLEEISCCPEANFAQKIKPFASSRVELPELINGEEKYISLEPDASFGHTEARFPGVVIETETPNNHDDYILCTDGSINAVATISIWRPTYRVENGVEVFETTPEVNEEVFRTNDGQPLGAVPLRLNLKDFAPADLTNEYPDLDRHEIMISSRQLCDFLAQAETRQEAQDRHNGSTNKIRPGVRKRCRTVTPESDSQSEQEGPKRRRHDDSEYHPSSSPTRLSD</sequence>
<dbReference type="Proteomes" id="UP000184356">
    <property type="component" value="Unassembled WGS sequence"/>
</dbReference>
<name>A0A1L9TBF0_9EURO</name>
<protein>
    <submittedName>
        <fullName evidence="2">Uncharacterized protein</fullName>
    </submittedName>
</protein>